<accession>A0A9N9DD08</accession>
<protein>
    <submittedName>
        <fullName evidence="1">17738_t:CDS:1</fullName>
    </submittedName>
</protein>
<organism evidence="1 2">
    <name type="scientific">Cetraspora pellucida</name>
    <dbReference type="NCBI Taxonomy" id="1433469"/>
    <lineage>
        <taxon>Eukaryota</taxon>
        <taxon>Fungi</taxon>
        <taxon>Fungi incertae sedis</taxon>
        <taxon>Mucoromycota</taxon>
        <taxon>Glomeromycotina</taxon>
        <taxon>Glomeromycetes</taxon>
        <taxon>Diversisporales</taxon>
        <taxon>Gigasporaceae</taxon>
        <taxon>Cetraspora</taxon>
    </lineage>
</organism>
<evidence type="ECO:0000313" key="2">
    <source>
        <dbReference type="Proteomes" id="UP000789759"/>
    </source>
</evidence>
<dbReference type="EMBL" id="CAJVQA010005927">
    <property type="protein sequence ID" value="CAG8630663.1"/>
    <property type="molecule type" value="Genomic_DNA"/>
</dbReference>
<dbReference type="OrthoDB" id="2433247at2759"/>
<comment type="caution">
    <text evidence="1">The sequence shown here is derived from an EMBL/GenBank/DDBJ whole genome shotgun (WGS) entry which is preliminary data.</text>
</comment>
<sequence>MSEHENYRKKKNIPYETQTLANKEQLEHELFEFFADIKRQDGKHYKVKSIVLTYISLRRFLFEFFRKLKFFEVIEF</sequence>
<reference evidence="1" key="1">
    <citation type="submission" date="2021-06" db="EMBL/GenBank/DDBJ databases">
        <authorList>
            <person name="Kallberg Y."/>
            <person name="Tangrot J."/>
            <person name="Rosling A."/>
        </authorList>
    </citation>
    <scope>NUCLEOTIDE SEQUENCE</scope>
    <source>
        <strain evidence="1">FL966</strain>
    </source>
</reference>
<proteinExistence type="predicted"/>
<keyword evidence="2" id="KW-1185">Reference proteome</keyword>
<evidence type="ECO:0000313" key="1">
    <source>
        <dbReference type="EMBL" id="CAG8630663.1"/>
    </source>
</evidence>
<gene>
    <name evidence="1" type="ORF">CPELLU_LOCUS8372</name>
</gene>
<dbReference type="AlphaFoldDB" id="A0A9N9DD08"/>
<dbReference type="Proteomes" id="UP000789759">
    <property type="component" value="Unassembled WGS sequence"/>
</dbReference>
<name>A0A9N9DD08_9GLOM</name>